<evidence type="ECO:0000256" key="5">
    <source>
        <dbReference type="ARBA" id="ARBA00022691"/>
    </source>
</evidence>
<feature type="domain" description="DNA methylase adenine-specific" evidence="8">
    <location>
        <begin position="134"/>
        <end position="408"/>
    </location>
</feature>
<dbReference type="EC" id="2.1.1.72" evidence="2"/>
<dbReference type="InterPro" id="IPR002052">
    <property type="entry name" value="DNA_methylase_N6_adenine_CS"/>
</dbReference>
<dbReference type="GO" id="GO:0032259">
    <property type="term" value="P:methylation"/>
    <property type="evidence" value="ECO:0007669"/>
    <property type="project" value="UniProtKB-KW"/>
</dbReference>
<keyword evidence="4" id="KW-0808">Transferase</keyword>
<dbReference type="GO" id="GO:0009307">
    <property type="term" value="P:DNA restriction-modification system"/>
    <property type="evidence" value="ECO:0007669"/>
    <property type="project" value="UniProtKB-KW"/>
</dbReference>
<accession>A0A8J2YSV5</accession>
<dbReference type="GO" id="GO:0003677">
    <property type="term" value="F:DNA binding"/>
    <property type="evidence" value="ECO:0007669"/>
    <property type="project" value="InterPro"/>
</dbReference>
<organism evidence="9 10">
    <name type="scientific">Aliidongia dinghuensis</name>
    <dbReference type="NCBI Taxonomy" id="1867774"/>
    <lineage>
        <taxon>Bacteria</taxon>
        <taxon>Pseudomonadati</taxon>
        <taxon>Pseudomonadota</taxon>
        <taxon>Alphaproteobacteria</taxon>
        <taxon>Rhodospirillales</taxon>
        <taxon>Dongiaceae</taxon>
        <taxon>Aliidongia</taxon>
    </lineage>
</organism>
<evidence type="ECO:0000313" key="10">
    <source>
        <dbReference type="Proteomes" id="UP000646365"/>
    </source>
</evidence>
<dbReference type="AlphaFoldDB" id="A0A8J2YSV5"/>
<dbReference type="InterPro" id="IPR051537">
    <property type="entry name" value="DNA_Adenine_Mtase"/>
</dbReference>
<dbReference type="InterPro" id="IPR029063">
    <property type="entry name" value="SAM-dependent_MTases_sf"/>
</dbReference>
<sequence length="448" mass="49825">MRFEHAKGADSRREWEHRLQRMADIGRASKYQAFKHSLTLLGLIYLQRHDQLSLPDTIDEPSSAALRLAEVIERHKGLQTKPLSQHLLSGLSSIEPAILTDWLRIASENWPVEGFPEWFEAKLDELGFAYHHDTPSSLTRLVASLFSDRSPTTIFDPACGTGGFLAAAAEQIGHAALFGQEMNSEAWAWAEMRFLIRGERHIKLAIGNTLADQAFSRLAPKDGFDLVLTNPPFGMALDPNTASRLSRRTSNLVGGLVGRLSSETAHVQEILASLSNSGAAAIIVPNGFLSRGGTDQKLREALVRNDSVQAILGLPERVFAPGTTIETAILVLNRRKPDDQKGRILLLDARKLGRREGNRAVLDDEAIERITSRYRRWGDDVGFSRVLPFEELDPANCSFSPARYMEAATPAATMNPDERRSHIAELDARYIALCQEYEALRLQLARSR</sequence>
<dbReference type="PANTHER" id="PTHR42933">
    <property type="entry name" value="SLR6095 PROTEIN"/>
    <property type="match status" value="1"/>
</dbReference>
<evidence type="ECO:0000256" key="2">
    <source>
        <dbReference type="ARBA" id="ARBA00011900"/>
    </source>
</evidence>
<dbReference type="PROSITE" id="PS00092">
    <property type="entry name" value="N6_MTASE"/>
    <property type="match status" value="1"/>
</dbReference>
<reference evidence="9" key="2">
    <citation type="submission" date="2020-09" db="EMBL/GenBank/DDBJ databases">
        <authorList>
            <person name="Sun Q."/>
            <person name="Zhou Y."/>
        </authorList>
    </citation>
    <scope>NUCLEOTIDE SEQUENCE</scope>
    <source>
        <strain evidence="9">CGMCC 1.15725</strain>
    </source>
</reference>
<evidence type="ECO:0000313" key="9">
    <source>
        <dbReference type="EMBL" id="GGF15088.1"/>
    </source>
</evidence>
<dbReference type="PANTHER" id="PTHR42933:SF3">
    <property type="entry name" value="TYPE I RESTRICTION ENZYME MJAVIII METHYLASE SUBUNIT"/>
    <property type="match status" value="1"/>
</dbReference>
<dbReference type="SUPFAM" id="SSF53335">
    <property type="entry name" value="S-adenosyl-L-methionine-dependent methyltransferases"/>
    <property type="match status" value="1"/>
</dbReference>
<keyword evidence="3" id="KW-0489">Methyltransferase</keyword>
<reference evidence="9" key="1">
    <citation type="journal article" date="2014" name="Int. J. Syst. Evol. Microbiol.">
        <title>Complete genome sequence of Corynebacterium casei LMG S-19264T (=DSM 44701T), isolated from a smear-ripened cheese.</title>
        <authorList>
            <consortium name="US DOE Joint Genome Institute (JGI-PGF)"/>
            <person name="Walter F."/>
            <person name="Albersmeier A."/>
            <person name="Kalinowski J."/>
            <person name="Ruckert C."/>
        </authorList>
    </citation>
    <scope>NUCLEOTIDE SEQUENCE</scope>
    <source>
        <strain evidence="9">CGMCC 1.15725</strain>
    </source>
</reference>
<keyword evidence="5" id="KW-0949">S-adenosyl-L-methionine</keyword>
<evidence type="ECO:0000256" key="3">
    <source>
        <dbReference type="ARBA" id="ARBA00022603"/>
    </source>
</evidence>
<protein>
    <recommendedName>
        <fullName evidence="2">site-specific DNA-methyltransferase (adenine-specific)</fullName>
        <ecNumber evidence="2">2.1.1.72</ecNumber>
    </recommendedName>
</protein>
<evidence type="ECO:0000259" key="8">
    <source>
        <dbReference type="Pfam" id="PF02384"/>
    </source>
</evidence>
<dbReference type="InterPro" id="IPR003356">
    <property type="entry name" value="DNA_methylase_A-5"/>
</dbReference>
<evidence type="ECO:0000256" key="1">
    <source>
        <dbReference type="ARBA" id="ARBA00006594"/>
    </source>
</evidence>
<dbReference type="EMBL" id="BMJQ01000005">
    <property type="protein sequence ID" value="GGF15088.1"/>
    <property type="molecule type" value="Genomic_DNA"/>
</dbReference>
<dbReference type="Proteomes" id="UP000646365">
    <property type="component" value="Unassembled WGS sequence"/>
</dbReference>
<dbReference type="Pfam" id="PF02384">
    <property type="entry name" value="N6_Mtase"/>
    <property type="match status" value="1"/>
</dbReference>
<evidence type="ECO:0000256" key="7">
    <source>
        <dbReference type="ARBA" id="ARBA00047942"/>
    </source>
</evidence>
<dbReference type="CDD" id="cd02440">
    <property type="entry name" value="AdoMet_MTases"/>
    <property type="match status" value="1"/>
</dbReference>
<dbReference type="PRINTS" id="PR00507">
    <property type="entry name" value="N12N6MTFRASE"/>
</dbReference>
<name>A0A8J2YSV5_9PROT</name>
<comment type="catalytic activity">
    <reaction evidence="7">
        <text>a 2'-deoxyadenosine in DNA + S-adenosyl-L-methionine = an N(6)-methyl-2'-deoxyadenosine in DNA + S-adenosyl-L-homocysteine + H(+)</text>
        <dbReference type="Rhea" id="RHEA:15197"/>
        <dbReference type="Rhea" id="RHEA-COMP:12418"/>
        <dbReference type="Rhea" id="RHEA-COMP:12419"/>
        <dbReference type="ChEBI" id="CHEBI:15378"/>
        <dbReference type="ChEBI" id="CHEBI:57856"/>
        <dbReference type="ChEBI" id="CHEBI:59789"/>
        <dbReference type="ChEBI" id="CHEBI:90615"/>
        <dbReference type="ChEBI" id="CHEBI:90616"/>
        <dbReference type="EC" id="2.1.1.72"/>
    </reaction>
</comment>
<evidence type="ECO:0000256" key="6">
    <source>
        <dbReference type="ARBA" id="ARBA00022747"/>
    </source>
</evidence>
<gene>
    <name evidence="9" type="ORF">GCM10011611_21050</name>
</gene>
<dbReference type="GO" id="GO:0009007">
    <property type="term" value="F:site-specific DNA-methyltransferase (adenine-specific) activity"/>
    <property type="evidence" value="ECO:0007669"/>
    <property type="project" value="UniProtKB-EC"/>
</dbReference>
<keyword evidence="6" id="KW-0680">Restriction system</keyword>
<proteinExistence type="inferred from homology"/>
<dbReference type="GO" id="GO:0008170">
    <property type="term" value="F:N-methyltransferase activity"/>
    <property type="evidence" value="ECO:0007669"/>
    <property type="project" value="InterPro"/>
</dbReference>
<keyword evidence="10" id="KW-1185">Reference proteome</keyword>
<dbReference type="Gene3D" id="3.40.50.150">
    <property type="entry name" value="Vaccinia Virus protein VP39"/>
    <property type="match status" value="1"/>
</dbReference>
<comment type="similarity">
    <text evidence="1">Belongs to the N(4)/N(6)-methyltransferase family.</text>
</comment>
<evidence type="ECO:0000256" key="4">
    <source>
        <dbReference type="ARBA" id="ARBA00022679"/>
    </source>
</evidence>
<comment type="caution">
    <text evidence="9">The sequence shown here is derived from an EMBL/GenBank/DDBJ whole genome shotgun (WGS) entry which is preliminary data.</text>
</comment>